<feature type="transmembrane region" description="Helical" evidence="5">
    <location>
        <begin position="40"/>
        <end position="58"/>
    </location>
</feature>
<evidence type="ECO:0000256" key="5">
    <source>
        <dbReference type="SAM" id="Phobius"/>
    </source>
</evidence>
<dbReference type="EMBL" id="SUVG01000004">
    <property type="protein sequence ID" value="MBE6421325.1"/>
    <property type="molecule type" value="Genomic_DNA"/>
</dbReference>
<comment type="caution">
    <text evidence="7">The sequence shown here is derived from an EMBL/GenBank/DDBJ whole genome shotgun (WGS) entry which is preliminary data.</text>
</comment>
<organism evidence="7 8">
    <name type="scientific">Candidatus Avelusimicrobium gallicola</name>
    <dbReference type="NCBI Taxonomy" id="2562704"/>
    <lineage>
        <taxon>Bacteria</taxon>
        <taxon>Pseudomonadati</taxon>
        <taxon>Elusimicrobiota</taxon>
        <taxon>Elusimicrobia</taxon>
        <taxon>Elusimicrobiales</taxon>
        <taxon>Elusimicrobiaceae</taxon>
        <taxon>Candidatus Avelusimicrobium</taxon>
    </lineage>
</organism>
<evidence type="ECO:0000256" key="3">
    <source>
        <dbReference type="ARBA" id="ARBA00022989"/>
    </source>
</evidence>
<dbReference type="GO" id="GO:0012505">
    <property type="term" value="C:endomembrane system"/>
    <property type="evidence" value="ECO:0007669"/>
    <property type="project" value="UniProtKB-SubCell"/>
</dbReference>
<proteinExistence type="predicted"/>
<evidence type="ECO:0000313" key="8">
    <source>
        <dbReference type="Proteomes" id="UP000725649"/>
    </source>
</evidence>
<feature type="domain" description="DUF1232" evidence="6">
    <location>
        <begin position="48"/>
        <end position="78"/>
    </location>
</feature>
<dbReference type="Pfam" id="PF06803">
    <property type="entry name" value="DUF1232"/>
    <property type="match status" value="1"/>
</dbReference>
<dbReference type="InterPro" id="IPR010652">
    <property type="entry name" value="DUF1232"/>
</dbReference>
<protein>
    <submittedName>
        <fullName evidence="7">DUF1232 domain-containing protein</fullName>
    </submittedName>
</protein>
<gene>
    <name evidence="7" type="ORF">E7027_04245</name>
</gene>
<evidence type="ECO:0000259" key="6">
    <source>
        <dbReference type="Pfam" id="PF06803"/>
    </source>
</evidence>
<keyword evidence="3 5" id="KW-1133">Transmembrane helix</keyword>
<dbReference type="AlphaFoldDB" id="A0A928DQW8"/>
<evidence type="ECO:0000256" key="2">
    <source>
        <dbReference type="ARBA" id="ARBA00022692"/>
    </source>
</evidence>
<dbReference type="Proteomes" id="UP000725649">
    <property type="component" value="Unassembled WGS sequence"/>
</dbReference>
<evidence type="ECO:0000256" key="4">
    <source>
        <dbReference type="ARBA" id="ARBA00023136"/>
    </source>
</evidence>
<accession>A0A928DQW8</accession>
<sequence>MRTNRKRFYNMKFSPAILLQDMASFFPMLWAVLRGKYKMPWGTFCWGILCLIYVISPIDILPEFLPVLGITDDGAFVLLVLTLLHKDLENFRQEKKEQENVIEAEVISDKNN</sequence>
<name>A0A928DQW8_9BACT</name>
<comment type="subcellular location">
    <subcellularLocation>
        <location evidence="1">Endomembrane system</location>
        <topology evidence="1">Multi-pass membrane protein</topology>
    </subcellularLocation>
</comment>
<evidence type="ECO:0000313" key="7">
    <source>
        <dbReference type="EMBL" id="MBE6421325.1"/>
    </source>
</evidence>
<keyword evidence="4 5" id="KW-0472">Membrane</keyword>
<keyword evidence="2 5" id="KW-0812">Transmembrane</keyword>
<reference evidence="7" key="1">
    <citation type="submission" date="2019-04" db="EMBL/GenBank/DDBJ databases">
        <title>Evolution of Biomass-Degrading Anaerobic Consortia Revealed by Metagenomics.</title>
        <authorList>
            <person name="Peng X."/>
        </authorList>
    </citation>
    <scope>NUCLEOTIDE SEQUENCE</scope>
    <source>
        <strain evidence="7">SIG66</strain>
    </source>
</reference>
<evidence type="ECO:0000256" key="1">
    <source>
        <dbReference type="ARBA" id="ARBA00004127"/>
    </source>
</evidence>